<dbReference type="AlphaFoldDB" id="K0RZD0"/>
<evidence type="ECO:0000313" key="1">
    <source>
        <dbReference type="EMBL" id="EJK57834.1"/>
    </source>
</evidence>
<keyword evidence="2" id="KW-1185">Reference proteome</keyword>
<proteinExistence type="predicted"/>
<name>K0RZD0_THAOC</name>
<reference evidence="1 2" key="1">
    <citation type="journal article" date="2012" name="Genome Biol.">
        <title>Genome and low-iron response of an oceanic diatom adapted to chronic iron limitation.</title>
        <authorList>
            <person name="Lommer M."/>
            <person name="Specht M."/>
            <person name="Roy A.S."/>
            <person name="Kraemer L."/>
            <person name="Andreson R."/>
            <person name="Gutowska M.A."/>
            <person name="Wolf J."/>
            <person name="Bergner S.V."/>
            <person name="Schilhabel M.B."/>
            <person name="Klostermeier U.C."/>
            <person name="Beiko R.G."/>
            <person name="Rosenstiel P."/>
            <person name="Hippler M."/>
            <person name="Laroche J."/>
        </authorList>
    </citation>
    <scope>NUCLEOTIDE SEQUENCE [LARGE SCALE GENOMIC DNA]</scope>
    <source>
        <strain evidence="1 2">CCMP1005</strain>
    </source>
</reference>
<accession>K0RZD0</accession>
<protein>
    <submittedName>
        <fullName evidence="1">Uncharacterized protein</fullName>
    </submittedName>
</protein>
<evidence type="ECO:0000313" key="2">
    <source>
        <dbReference type="Proteomes" id="UP000266841"/>
    </source>
</evidence>
<sequence>GVNGDDKRTSYEQKIRDIAAPSAATAVIVASSGGIKEHVKKIEAIHGNSGGVDADAVVHIFPGRSPTYSYARKKYGTKRGGTLTGKNYLVLELVGGARLSLGIVVVPAEPTEPDRVL</sequence>
<dbReference type="Proteomes" id="UP000266841">
    <property type="component" value="Unassembled WGS sequence"/>
</dbReference>
<dbReference type="EMBL" id="AGNL01026919">
    <property type="protein sequence ID" value="EJK57834.1"/>
    <property type="molecule type" value="Genomic_DNA"/>
</dbReference>
<feature type="non-terminal residue" evidence="1">
    <location>
        <position position="1"/>
    </location>
</feature>
<gene>
    <name evidence="1" type="ORF">THAOC_22084</name>
</gene>
<comment type="caution">
    <text evidence="1">The sequence shown here is derived from an EMBL/GenBank/DDBJ whole genome shotgun (WGS) entry which is preliminary data.</text>
</comment>
<organism evidence="1 2">
    <name type="scientific">Thalassiosira oceanica</name>
    <name type="common">Marine diatom</name>
    <dbReference type="NCBI Taxonomy" id="159749"/>
    <lineage>
        <taxon>Eukaryota</taxon>
        <taxon>Sar</taxon>
        <taxon>Stramenopiles</taxon>
        <taxon>Ochrophyta</taxon>
        <taxon>Bacillariophyta</taxon>
        <taxon>Coscinodiscophyceae</taxon>
        <taxon>Thalassiosirophycidae</taxon>
        <taxon>Thalassiosirales</taxon>
        <taxon>Thalassiosiraceae</taxon>
        <taxon>Thalassiosira</taxon>
    </lineage>
</organism>